<dbReference type="RefSeq" id="WP_133123566.1">
    <property type="nucleotide sequence ID" value="NZ_BPQJ01000028.1"/>
</dbReference>
<comment type="caution">
    <text evidence="2">The sequence shown here is derived from an EMBL/GenBank/DDBJ whole genome shotgun (WGS) entry which is preliminary data.</text>
</comment>
<dbReference type="AlphaFoldDB" id="A0AA37M7K9"/>
<evidence type="ECO:0000313" key="3">
    <source>
        <dbReference type="Proteomes" id="UP001055286"/>
    </source>
</evidence>
<proteinExistence type="predicted"/>
<dbReference type="Proteomes" id="UP001055286">
    <property type="component" value="Unassembled WGS sequence"/>
</dbReference>
<accession>A0AA37M7K9</accession>
<evidence type="ECO:0000313" key="2">
    <source>
        <dbReference type="EMBL" id="GJD64676.1"/>
    </source>
</evidence>
<organism evidence="2 3">
    <name type="scientific">Methylobacterium frigidaeris</name>
    <dbReference type="NCBI Taxonomy" id="2038277"/>
    <lineage>
        <taxon>Bacteria</taxon>
        <taxon>Pseudomonadati</taxon>
        <taxon>Pseudomonadota</taxon>
        <taxon>Alphaproteobacteria</taxon>
        <taxon>Hyphomicrobiales</taxon>
        <taxon>Methylobacteriaceae</taxon>
        <taxon>Methylobacterium</taxon>
    </lineage>
</organism>
<reference evidence="2" key="1">
    <citation type="journal article" date="2016" name="Front. Microbiol.">
        <title>Genome Sequence of the Piezophilic, Mesophilic Sulfate-Reducing Bacterium Desulfovibrio indicus J2T.</title>
        <authorList>
            <person name="Cao J."/>
            <person name="Maignien L."/>
            <person name="Shao Z."/>
            <person name="Alain K."/>
            <person name="Jebbar M."/>
        </authorList>
    </citation>
    <scope>NUCLEOTIDE SEQUENCE</scope>
    <source>
        <strain evidence="2">JCM 32048</strain>
    </source>
</reference>
<name>A0AA37M7K9_9HYPH</name>
<feature type="region of interest" description="Disordered" evidence="1">
    <location>
        <begin position="117"/>
        <end position="149"/>
    </location>
</feature>
<protein>
    <submittedName>
        <fullName evidence="2">Uncharacterized protein</fullName>
    </submittedName>
</protein>
<keyword evidence="3" id="KW-1185">Reference proteome</keyword>
<sequence length="149" mass="16417">MQLYLDCDGVLGHCNAYATRVALNELITDVLRHGALAEPNGRIDVTWWIDARPAGCGLRCDWAEHDGLLVEHPTREASAITLFNKVLTTQTGAELSVAFAPDGLHVSICMPLPTGAERTVRQRQASPSRALLRPRPTTLRSMRETWSAE</sequence>
<feature type="compositionally biased region" description="Low complexity" evidence="1">
    <location>
        <begin position="125"/>
        <end position="140"/>
    </location>
</feature>
<reference evidence="2" key="2">
    <citation type="submission" date="2021-08" db="EMBL/GenBank/DDBJ databases">
        <authorList>
            <person name="Tani A."/>
            <person name="Ola A."/>
            <person name="Ogura Y."/>
            <person name="Katsura K."/>
            <person name="Hayashi T."/>
        </authorList>
    </citation>
    <scope>NUCLEOTIDE SEQUENCE</scope>
    <source>
        <strain evidence="2">JCM 32048</strain>
    </source>
</reference>
<dbReference type="EMBL" id="BPQJ01000028">
    <property type="protein sequence ID" value="GJD64676.1"/>
    <property type="molecule type" value="Genomic_DNA"/>
</dbReference>
<gene>
    <name evidence="2" type="ORF">MPEAHAMD_4861</name>
</gene>
<evidence type="ECO:0000256" key="1">
    <source>
        <dbReference type="SAM" id="MobiDB-lite"/>
    </source>
</evidence>